<dbReference type="Pfam" id="PF13358">
    <property type="entry name" value="DDE_3"/>
    <property type="match status" value="1"/>
</dbReference>
<organism evidence="2 3">
    <name type="scientific">Delitschia confertaspora ATCC 74209</name>
    <dbReference type="NCBI Taxonomy" id="1513339"/>
    <lineage>
        <taxon>Eukaryota</taxon>
        <taxon>Fungi</taxon>
        <taxon>Dikarya</taxon>
        <taxon>Ascomycota</taxon>
        <taxon>Pezizomycotina</taxon>
        <taxon>Dothideomycetes</taxon>
        <taxon>Pleosporomycetidae</taxon>
        <taxon>Pleosporales</taxon>
        <taxon>Delitschiaceae</taxon>
        <taxon>Delitschia</taxon>
    </lineage>
</organism>
<accession>A0A9P4MN79</accession>
<sequence>FVLQVDNPRIYTSHATQDWLRDKRVSAYRLSSYSPDLNPIEHMWKFSEVR</sequence>
<feature type="domain" description="Tc1-like transposase DDE" evidence="1">
    <location>
        <begin position="2"/>
        <end position="45"/>
    </location>
</feature>
<evidence type="ECO:0000313" key="2">
    <source>
        <dbReference type="EMBL" id="KAF2196836.1"/>
    </source>
</evidence>
<dbReference type="InterPro" id="IPR036397">
    <property type="entry name" value="RNaseH_sf"/>
</dbReference>
<gene>
    <name evidence="2" type="ORF">GQ43DRAFT_359806</name>
</gene>
<dbReference type="GO" id="GO:0003676">
    <property type="term" value="F:nucleic acid binding"/>
    <property type="evidence" value="ECO:0007669"/>
    <property type="project" value="InterPro"/>
</dbReference>
<dbReference type="InterPro" id="IPR038717">
    <property type="entry name" value="Tc1-like_DDE_dom"/>
</dbReference>
<proteinExistence type="predicted"/>
<protein>
    <recommendedName>
        <fullName evidence="1">Tc1-like transposase DDE domain-containing protein</fullName>
    </recommendedName>
</protein>
<reference evidence="2" key="1">
    <citation type="journal article" date="2020" name="Stud. Mycol.">
        <title>101 Dothideomycetes genomes: a test case for predicting lifestyles and emergence of pathogens.</title>
        <authorList>
            <person name="Haridas S."/>
            <person name="Albert R."/>
            <person name="Binder M."/>
            <person name="Bloem J."/>
            <person name="Labutti K."/>
            <person name="Salamov A."/>
            <person name="Andreopoulos B."/>
            <person name="Baker S."/>
            <person name="Barry K."/>
            <person name="Bills G."/>
            <person name="Bluhm B."/>
            <person name="Cannon C."/>
            <person name="Castanera R."/>
            <person name="Culley D."/>
            <person name="Daum C."/>
            <person name="Ezra D."/>
            <person name="Gonzalez J."/>
            <person name="Henrissat B."/>
            <person name="Kuo A."/>
            <person name="Liang C."/>
            <person name="Lipzen A."/>
            <person name="Lutzoni F."/>
            <person name="Magnuson J."/>
            <person name="Mondo S."/>
            <person name="Nolan M."/>
            <person name="Ohm R."/>
            <person name="Pangilinan J."/>
            <person name="Park H.-J."/>
            <person name="Ramirez L."/>
            <person name="Alfaro M."/>
            <person name="Sun H."/>
            <person name="Tritt A."/>
            <person name="Yoshinaga Y."/>
            <person name="Zwiers L.-H."/>
            <person name="Turgeon B."/>
            <person name="Goodwin S."/>
            <person name="Spatafora J."/>
            <person name="Crous P."/>
            <person name="Grigoriev I."/>
        </authorList>
    </citation>
    <scope>NUCLEOTIDE SEQUENCE</scope>
    <source>
        <strain evidence="2">ATCC 74209</strain>
    </source>
</reference>
<keyword evidence="3" id="KW-1185">Reference proteome</keyword>
<evidence type="ECO:0000259" key="1">
    <source>
        <dbReference type="Pfam" id="PF13358"/>
    </source>
</evidence>
<dbReference type="OrthoDB" id="4737581at2759"/>
<dbReference type="Proteomes" id="UP000799536">
    <property type="component" value="Unassembled WGS sequence"/>
</dbReference>
<comment type="caution">
    <text evidence="2">The sequence shown here is derived from an EMBL/GenBank/DDBJ whole genome shotgun (WGS) entry which is preliminary data.</text>
</comment>
<feature type="non-terminal residue" evidence="2">
    <location>
        <position position="50"/>
    </location>
</feature>
<dbReference type="EMBL" id="ML994315">
    <property type="protein sequence ID" value="KAF2196836.1"/>
    <property type="molecule type" value="Genomic_DNA"/>
</dbReference>
<feature type="non-terminal residue" evidence="2">
    <location>
        <position position="1"/>
    </location>
</feature>
<name>A0A9P4MN79_9PLEO</name>
<evidence type="ECO:0000313" key="3">
    <source>
        <dbReference type="Proteomes" id="UP000799536"/>
    </source>
</evidence>
<dbReference type="AlphaFoldDB" id="A0A9P4MN79"/>
<dbReference type="Gene3D" id="3.30.420.10">
    <property type="entry name" value="Ribonuclease H-like superfamily/Ribonuclease H"/>
    <property type="match status" value="1"/>
</dbReference>